<dbReference type="PANTHER" id="PTHR22946:SF9">
    <property type="entry name" value="POLYKETIDE TRANSFERASE AF380"/>
    <property type="match status" value="1"/>
</dbReference>
<dbReference type="EMBL" id="CP007739">
    <property type="protein sequence ID" value="AIE59319.1"/>
    <property type="molecule type" value="Genomic_DNA"/>
</dbReference>
<sequence>MITIEKDRIHNIPFLHIVKQNNFSTKIPLVIFVHGFTSIKEKNLHYAYLLAEKGFRVVLPEALFHGERSENINGKDLNFHFWEIVLNTIEEIPIIKDYFEAKGTIDTGRIGLAGTSMGGIVTLGALSKYDWIHAAVVLMGSPSYEEFAKWQLQNMKKYGIDLNVSQDEVDSLLEKVRKYDLTLQPEKLRNRPVLFWHGKKDQAVPFHYSLEFYERIKKDYDPDRLMFILDENAGHEVSKEGIANTVLWFEKHLTRYNSHSVN</sequence>
<protein>
    <submittedName>
        <fullName evidence="3">Esterase YitV</fullName>
        <ecNumber evidence="3">3.1.-.-</ecNumber>
    </submittedName>
</protein>
<dbReference type="HOGENOM" id="CLU_094948_1_0_9"/>
<accession>I3E7M3</accession>
<name>I3E7M3_BACMM</name>
<dbReference type="KEGG" id="bmet:BMMGA3_04395"/>
<dbReference type="GO" id="GO:0008236">
    <property type="term" value="F:serine-type peptidase activity"/>
    <property type="evidence" value="ECO:0007669"/>
    <property type="project" value="InterPro"/>
</dbReference>
<dbReference type="Pfam" id="PF00326">
    <property type="entry name" value="Peptidase_S9"/>
    <property type="match status" value="1"/>
</dbReference>
<evidence type="ECO:0000256" key="1">
    <source>
        <dbReference type="ARBA" id="ARBA00022801"/>
    </source>
</evidence>
<organism evidence="3 4">
    <name type="scientific">Bacillus methanolicus (strain MGA3 / ATCC 53907)</name>
    <dbReference type="NCBI Taxonomy" id="796606"/>
    <lineage>
        <taxon>Bacteria</taxon>
        <taxon>Bacillati</taxon>
        <taxon>Bacillota</taxon>
        <taxon>Bacilli</taxon>
        <taxon>Bacillales</taxon>
        <taxon>Bacillaceae</taxon>
        <taxon>Bacillus</taxon>
    </lineage>
</organism>
<gene>
    <name evidence="3" type="primary">yitV</name>
    <name evidence="3" type="ORF">BMMGA3_04395</name>
</gene>
<dbReference type="eggNOG" id="COG1073">
    <property type="taxonomic scope" value="Bacteria"/>
</dbReference>
<dbReference type="EC" id="3.1.-.-" evidence="3"/>
<dbReference type="OrthoDB" id="31158at2"/>
<keyword evidence="1 3" id="KW-0378">Hydrolase</keyword>
<dbReference type="AlphaFoldDB" id="I3E7M3"/>
<dbReference type="SUPFAM" id="SSF53474">
    <property type="entry name" value="alpha/beta-Hydrolases"/>
    <property type="match status" value="1"/>
</dbReference>
<reference evidence="3 4" key="1">
    <citation type="journal article" date="2015" name="BMC Genomics">
        <title>Transcriptome analysis of thermophilic methylotrophic Bacillus methanolicus MGA3 using RNA-sequencing provides detailed insights into its previously uncharted transcriptional landscape.</title>
        <authorList>
            <person name="Irla M."/>
            <person name="Neshat A."/>
            <person name="Brautaset T."/>
            <person name="Ruckert C."/>
            <person name="Kalinowski J."/>
            <person name="Wendisch V.F."/>
        </authorList>
    </citation>
    <scope>NUCLEOTIDE SEQUENCE [LARGE SCALE GENOMIC DNA]</scope>
    <source>
        <strain evidence="4">MGA3 / ATCC 53907</strain>
    </source>
</reference>
<evidence type="ECO:0000313" key="3">
    <source>
        <dbReference type="EMBL" id="AIE59319.1"/>
    </source>
</evidence>
<dbReference type="InterPro" id="IPR050261">
    <property type="entry name" value="FrsA_esterase"/>
</dbReference>
<evidence type="ECO:0000313" key="4">
    <source>
        <dbReference type="Proteomes" id="UP000027602"/>
    </source>
</evidence>
<dbReference type="STRING" id="796606.BMMGA3_04395"/>
<dbReference type="InterPro" id="IPR001375">
    <property type="entry name" value="Peptidase_S9_cat"/>
</dbReference>
<feature type="domain" description="Peptidase S9 prolyl oligopeptidase catalytic" evidence="2">
    <location>
        <begin position="88"/>
        <end position="247"/>
    </location>
</feature>
<dbReference type="GO" id="GO:0052689">
    <property type="term" value="F:carboxylic ester hydrolase activity"/>
    <property type="evidence" value="ECO:0007669"/>
    <property type="project" value="UniProtKB-ARBA"/>
</dbReference>
<dbReference type="InterPro" id="IPR029058">
    <property type="entry name" value="AB_hydrolase_fold"/>
</dbReference>
<dbReference type="PANTHER" id="PTHR22946">
    <property type="entry name" value="DIENELACTONE HYDROLASE DOMAIN-CONTAINING PROTEIN-RELATED"/>
    <property type="match status" value="1"/>
</dbReference>
<keyword evidence="4" id="KW-1185">Reference proteome</keyword>
<evidence type="ECO:0000259" key="2">
    <source>
        <dbReference type="Pfam" id="PF00326"/>
    </source>
</evidence>
<dbReference type="Gene3D" id="3.40.50.1820">
    <property type="entry name" value="alpha/beta hydrolase"/>
    <property type="match status" value="1"/>
</dbReference>
<dbReference type="Proteomes" id="UP000027602">
    <property type="component" value="Chromosome"/>
</dbReference>
<dbReference type="RefSeq" id="WP_004433553.1">
    <property type="nucleotide sequence ID" value="NZ_ADWW01000002.1"/>
</dbReference>
<proteinExistence type="predicted"/>
<dbReference type="GO" id="GO:0006508">
    <property type="term" value="P:proteolysis"/>
    <property type="evidence" value="ECO:0007669"/>
    <property type="project" value="InterPro"/>
</dbReference>